<feature type="transmembrane region" description="Helical" evidence="9">
    <location>
        <begin position="6"/>
        <end position="27"/>
    </location>
</feature>
<dbReference type="EMBL" id="JBHUIY010000019">
    <property type="protein sequence ID" value="MFD2234280.1"/>
    <property type="molecule type" value="Genomic_DNA"/>
</dbReference>
<evidence type="ECO:0000256" key="6">
    <source>
        <dbReference type="ARBA" id="ARBA00023136"/>
    </source>
</evidence>
<dbReference type="Proteomes" id="UP001597296">
    <property type="component" value="Unassembled WGS sequence"/>
</dbReference>
<name>A0ABW5CDW3_9PROT</name>
<dbReference type="PANTHER" id="PTHR38766">
    <property type="entry name" value="FLAGELLAR PROTEIN FLIO"/>
    <property type="match status" value="1"/>
</dbReference>
<keyword evidence="5 9" id="KW-1133">Transmembrane helix</keyword>
<evidence type="ECO:0000256" key="5">
    <source>
        <dbReference type="ARBA" id="ARBA00022989"/>
    </source>
</evidence>
<sequence>METVSYLRFVLALVTVLGLMFALLWALRRWGLGGIAPLNRSRRRRLAVIEALPLDARHRLVLVRRDDQEHLLLLGGGSATVIERNCPPARFTLPSPETKP</sequence>
<evidence type="ECO:0000256" key="2">
    <source>
        <dbReference type="ARBA" id="ARBA00004236"/>
    </source>
</evidence>
<dbReference type="RefSeq" id="WP_377316341.1">
    <property type="nucleotide sequence ID" value="NZ_JBHUIY010000019.1"/>
</dbReference>
<comment type="caution">
    <text evidence="10">The sequence shown here is derived from an EMBL/GenBank/DDBJ whole genome shotgun (WGS) entry which is preliminary data.</text>
</comment>
<evidence type="ECO:0000256" key="8">
    <source>
        <dbReference type="ARBA" id="ARBA00037937"/>
    </source>
</evidence>
<dbReference type="InterPro" id="IPR022781">
    <property type="entry name" value="Flagellar_biosynth_FliO"/>
</dbReference>
<keyword evidence="11" id="KW-1185">Reference proteome</keyword>
<reference evidence="11" key="1">
    <citation type="journal article" date="2019" name="Int. J. Syst. Evol. Microbiol.">
        <title>The Global Catalogue of Microorganisms (GCM) 10K type strain sequencing project: providing services to taxonomists for standard genome sequencing and annotation.</title>
        <authorList>
            <consortium name="The Broad Institute Genomics Platform"/>
            <consortium name="The Broad Institute Genome Sequencing Center for Infectious Disease"/>
            <person name="Wu L."/>
            <person name="Ma J."/>
        </authorList>
    </citation>
    <scope>NUCLEOTIDE SEQUENCE [LARGE SCALE GENOMIC DNA]</scope>
    <source>
        <strain evidence="11">KCTC 15012</strain>
    </source>
</reference>
<gene>
    <name evidence="10" type="ORF">ACFSNB_10740</name>
</gene>
<evidence type="ECO:0000256" key="1">
    <source>
        <dbReference type="ARBA" id="ARBA00004117"/>
    </source>
</evidence>
<proteinExistence type="inferred from homology"/>
<evidence type="ECO:0000256" key="9">
    <source>
        <dbReference type="SAM" id="Phobius"/>
    </source>
</evidence>
<organism evidence="10 11">
    <name type="scientific">Phaeospirillum tilakii</name>
    <dbReference type="NCBI Taxonomy" id="741673"/>
    <lineage>
        <taxon>Bacteria</taxon>
        <taxon>Pseudomonadati</taxon>
        <taxon>Pseudomonadota</taxon>
        <taxon>Alphaproteobacteria</taxon>
        <taxon>Rhodospirillales</taxon>
        <taxon>Rhodospirillaceae</taxon>
        <taxon>Phaeospirillum</taxon>
    </lineage>
</organism>
<dbReference type="Pfam" id="PF04347">
    <property type="entry name" value="FliO"/>
    <property type="match status" value="1"/>
</dbReference>
<dbReference type="InterPro" id="IPR052205">
    <property type="entry name" value="FliO/MopB"/>
</dbReference>
<protein>
    <submittedName>
        <fullName evidence="10">FliO/MopB family protein</fullName>
    </submittedName>
</protein>
<keyword evidence="4 9" id="KW-0812">Transmembrane</keyword>
<evidence type="ECO:0000256" key="3">
    <source>
        <dbReference type="ARBA" id="ARBA00022475"/>
    </source>
</evidence>
<evidence type="ECO:0000256" key="7">
    <source>
        <dbReference type="ARBA" id="ARBA00023143"/>
    </source>
</evidence>
<comment type="similarity">
    <text evidence="8">Belongs to the FliO/MopB family.</text>
</comment>
<accession>A0ABW5CDW3</accession>
<evidence type="ECO:0000313" key="10">
    <source>
        <dbReference type="EMBL" id="MFD2234280.1"/>
    </source>
</evidence>
<keyword evidence="7" id="KW-0975">Bacterial flagellum</keyword>
<keyword evidence="6 9" id="KW-0472">Membrane</keyword>
<dbReference type="PANTHER" id="PTHR38766:SF1">
    <property type="entry name" value="FLAGELLAR PROTEIN FLIO"/>
    <property type="match status" value="1"/>
</dbReference>
<evidence type="ECO:0000313" key="11">
    <source>
        <dbReference type="Proteomes" id="UP001597296"/>
    </source>
</evidence>
<comment type="subcellular location">
    <subcellularLocation>
        <location evidence="1">Bacterial flagellum basal body</location>
    </subcellularLocation>
    <subcellularLocation>
        <location evidence="2">Cell membrane</location>
    </subcellularLocation>
</comment>
<keyword evidence="3" id="KW-1003">Cell membrane</keyword>
<evidence type="ECO:0000256" key="4">
    <source>
        <dbReference type="ARBA" id="ARBA00022692"/>
    </source>
</evidence>